<keyword evidence="1" id="KW-0472">Membrane</keyword>
<proteinExistence type="predicted"/>
<feature type="transmembrane region" description="Helical" evidence="1">
    <location>
        <begin position="71"/>
        <end position="93"/>
    </location>
</feature>
<feature type="transmembrane region" description="Helical" evidence="1">
    <location>
        <begin position="131"/>
        <end position="153"/>
    </location>
</feature>
<evidence type="ECO:0000256" key="1">
    <source>
        <dbReference type="SAM" id="Phobius"/>
    </source>
</evidence>
<feature type="transmembrane region" description="Helical" evidence="1">
    <location>
        <begin position="219"/>
        <end position="238"/>
    </location>
</feature>
<dbReference type="Proteomes" id="UP000186040">
    <property type="component" value="Unassembled WGS sequence"/>
</dbReference>
<comment type="caution">
    <text evidence="2">The sequence shown here is derived from an EMBL/GenBank/DDBJ whole genome shotgun (WGS) entry which is preliminary data.</text>
</comment>
<keyword evidence="1" id="KW-1133">Transmembrane helix</keyword>
<gene>
    <name evidence="2" type="ORF">BJP25_21455</name>
</gene>
<reference evidence="2 3" key="1">
    <citation type="submission" date="2016-10" db="EMBL/GenBank/DDBJ databases">
        <title>The Draft Genome Sequence of Actinokineospora bangkokensis 44EHWT reveals the biosynthetic pathway of antifungal compounds Thailandins with unusual extender unit butylmalonyl-CoA.</title>
        <authorList>
            <person name="Greule A."/>
            <person name="Intra B."/>
            <person name="Flemming S."/>
            <person name="Rommel M.G."/>
            <person name="Panbangred W."/>
            <person name="Bechthold A."/>
        </authorList>
    </citation>
    <scope>NUCLEOTIDE SEQUENCE [LARGE SCALE GENOMIC DNA]</scope>
    <source>
        <strain evidence="2 3">44EHW</strain>
    </source>
</reference>
<dbReference type="AlphaFoldDB" id="A0A1Q9LKR8"/>
<feature type="transmembrane region" description="Helical" evidence="1">
    <location>
        <begin position="159"/>
        <end position="177"/>
    </location>
</feature>
<accession>A0A1Q9LKR8</accession>
<feature type="transmembrane region" description="Helical" evidence="1">
    <location>
        <begin position="244"/>
        <end position="261"/>
    </location>
</feature>
<evidence type="ECO:0000313" key="3">
    <source>
        <dbReference type="Proteomes" id="UP000186040"/>
    </source>
</evidence>
<keyword evidence="1" id="KW-0812">Transmembrane</keyword>
<evidence type="ECO:0000313" key="2">
    <source>
        <dbReference type="EMBL" id="OLR92618.1"/>
    </source>
</evidence>
<keyword evidence="3" id="KW-1185">Reference proteome</keyword>
<dbReference type="EMBL" id="MKQR01000016">
    <property type="protein sequence ID" value="OLR92618.1"/>
    <property type="molecule type" value="Genomic_DNA"/>
</dbReference>
<protein>
    <submittedName>
        <fullName evidence="2">Uncharacterized protein</fullName>
    </submittedName>
</protein>
<feature type="transmembrane region" description="Helical" evidence="1">
    <location>
        <begin position="44"/>
        <end position="65"/>
    </location>
</feature>
<sequence length="283" mass="30359">MSPEHPVFDEPALHSGVAAHAPLAPAEDAAVAAWRATLLRRAKVQFFLLVLLGSVAVLVGAGFLPADTPPVVTLGARVLGLVVVLAGAVVFLVRQNKRALLVGDHQLSVLDPLKCPVTQDQWDLAVGRARFWPVVALTWAVVFAGYAYGLWLMDPSWDLVRGLGVAALLGVGVGLLVRAAPARLAKSHQVVPYPAVQAERRWMVPSDAVKYTRVARRGIVNAVVLLLFFAALVAVVAVGDSPATAPWTFLAFPLVVLYYSVRRFTATRRYFGTVSFAPPGYPV</sequence>
<name>A0A1Q9LKR8_9PSEU</name>
<dbReference type="RefSeq" id="WP_075975760.1">
    <property type="nucleotide sequence ID" value="NZ_MKQR01000016.1"/>
</dbReference>
<organism evidence="2 3">
    <name type="scientific">Actinokineospora bangkokensis</name>
    <dbReference type="NCBI Taxonomy" id="1193682"/>
    <lineage>
        <taxon>Bacteria</taxon>
        <taxon>Bacillati</taxon>
        <taxon>Actinomycetota</taxon>
        <taxon>Actinomycetes</taxon>
        <taxon>Pseudonocardiales</taxon>
        <taxon>Pseudonocardiaceae</taxon>
        <taxon>Actinokineospora</taxon>
    </lineage>
</organism>